<dbReference type="InterPro" id="IPR052208">
    <property type="entry name" value="DmX-like/RAVE_component"/>
</dbReference>
<dbReference type="RefSeq" id="XP_062875713.1">
    <property type="nucleotide sequence ID" value="XM_063019643.1"/>
</dbReference>
<dbReference type="GeneID" id="88171632"/>
<proteinExistence type="predicted"/>
<protein>
    <recommendedName>
        <fullName evidence="1">RAVE complex protein Rav1 C-terminal domain-containing protein</fullName>
    </recommendedName>
</protein>
<organism evidence="2 3">
    <name type="scientific">Australozyma saopauloensis</name>
    <dbReference type="NCBI Taxonomy" id="291208"/>
    <lineage>
        <taxon>Eukaryota</taxon>
        <taxon>Fungi</taxon>
        <taxon>Dikarya</taxon>
        <taxon>Ascomycota</taxon>
        <taxon>Saccharomycotina</taxon>
        <taxon>Pichiomycetes</taxon>
        <taxon>Metschnikowiaceae</taxon>
        <taxon>Australozyma</taxon>
    </lineage>
</organism>
<dbReference type="GO" id="GO:0007035">
    <property type="term" value="P:vacuolar acidification"/>
    <property type="evidence" value="ECO:0007669"/>
    <property type="project" value="TreeGrafter"/>
</dbReference>
<dbReference type="PANTHER" id="PTHR13950">
    <property type="entry name" value="RABCONNECTIN-RELATED"/>
    <property type="match status" value="1"/>
</dbReference>
<evidence type="ECO:0000259" key="1">
    <source>
        <dbReference type="Pfam" id="PF12234"/>
    </source>
</evidence>
<accession>A0AAX4H465</accession>
<sequence length="1367" mass="154814">MTIHFVPGDPNPSPDCLHQVVWRKTHIVAYSSGNNLIIYTVTKNQPQNIQTVTLEKDVVSVVINETNGLICASIGSQIAVFGLVDEYSSVLRWTEKVRLDNDDSAVNCLQWALEEDELVVGSQNSLSLYHLWIEYGDIKWTRRWTKNQPSAVETVAITNDGSKIVTYCNSNFDSFAKVWLRIAYGDESTLFDLVYADHEASSYIVDLQWRKKARQHEEENNADALALMLHIKNMRTVMTKLPNDDNDILYTVTNDHKLHVWATCEFNGHSYLKQWHSQDLQSLVSGNYMASIIIESAYVSELLAASTYKGTEIESSFLQNNDLGKFDLLIVAGKTMSSLYSILNISTNPPSSIEFEQICTFDTDLRCIPHYRAKILSCDEDTPLYEFRKRQNPIGNGSLVVLPSATDLAFLMHDKVKNNIRCIKVNLDSTFLEKPNVKLLLLEKFQGHSKPVRKLIASSSSHENNIMLSILDFPEYNYIWEPLHLDYYNKSMSITKRFRLNVSRPDSDPQGVVDAVIINDITPPSKNLRHHLIAAVEKTGYLSIWDCDGVTMDDNDVKLIERLRINDKSGNNRTDDPSTLLLQKTGELVYVVVAVYGPSDHCAWRLNVDGSNTSCQTIESQPFPGEYSSNLKISTVDTFLEKDVSVIDEDGRLSLLSGSFDSKNNTMSWSKIAKFPTSVKNAQYIRGASLINKVAIVDQTGSSLSIWDTKFSNLEFEEKFPESHGPIKDIDWTFISSKGYAANALLSVGFRDFVYIYAQLRYDYTNKVPTFAVLKKIDISHFSTIPVADLIWLDDSNLIIGSGNQFFVDDKFVELGENNHGVLTTGAIDSTVRQLLPVNQSQDAIYEVSDLVKVLNGPIPVYHPQFLIQALLNDEIDAVEAVLVRMLQFLRGSDDIPWDLKIDFKDLAGSESTPASRRRSSIISGLERNGNIFDAFNTHTADLLTEKLATTSMPLLTRHQQGTLRNIVVILNKLKPQRASLDEDGFKFLFSFELLRASKKQKRLSIRDISWALHSDQKEVLFSAVKHAYKRMDWEVVKKCGLVYWLDEIKLKELVESVAKCEFADERDASGRVSVLYLAIKKKQLLIGLWKTTSHTEKDKVLKFLSNNFAEPRWQSAALKNAFVLLGKHRYLDAAYFFLLAGKVKDCCLTLCSKLDEIELALAVAKVNSDKEATMLIIERFILPLAVAKGDRWYTSWVFWELGMAEIAIQALVKSPRRVVNQNASQFLDAFQKEMKKALLDAHSRSFLRDDPVLATLYEKLRGTRESYYKGSKAVLPEEEFDFVVRVASIYARMGCDYLALMFLRNWKFAARQTKKNIEPTPEAKDIFLDFKMDLFGGGNGNGFSEQKEATPTTFVEPDMSSFSFGF</sequence>
<dbReference type="InterPro" id="IPR022033">
    <property type="entry name" value="Rav1p_C"/>
</dbReference>
<evidence type="ECO:0000313" key="2">
    <source>
        <dbReference type="EMBL" id="WPK23326.1"/>
    </source>
</evidence>
<dbReference type="PANTHER" id="PTHR13950:SF9">
    <property type="entry name" value="RABCONNECTIN-3A"/>
    <property type="match status" value="1"/>
</dbReference>
<evidence type="ECO:0000313" key="3">
    <source>
        <dbReference type="Proteomes" id="UP001338582"/>
    </source>
</evidence>
<dbReference type="GO" id="GO:0043291">
    <property type="term" value="C:RAVE complex"/>
    <property type="evidence" value="ECO:0007669"/>
    <property type="project" value="TreeGrafter"/>
</dbReference>
<dbReference type="InterPro" id="IPR015943">
    <property type="entry name" value="WD40/YVTN_repeat-like_dom_sf"/>
</dbReference>
<name>A0AAX4H465_9ASCO</name>
<feature type="domain" description="RAVE complex protein Rav1 C-terminal" evidence="1">
    <location>
        <begin position="652"/>
        <end position="1301"/>
    </location>
</feature>
<dbReference type="Pfam" id="PF12234">
    <property type="entry name" value="Rav1p_C"/>
    <property type="match status" value="1"/>
</dbReference>
<dbReference type="InterPro" id="IPR036322">
    <property type="entry name" value="WD40_repeat_dom_sf"/>
</dbReference>
<dbReference type="KEGG" id="asau:88171632"/>
<dbReference type="Gene3D" id="2.130.10.10">
    <property type="entry name" value="YVTN repeat-like/Quinoprotein amine dehydrogenase"/>
    <property type="match status" value="1"/>
</dbReference>
<dbReference type="EMBL" id="CP138894">
    <property type="protein sequence ID" value="WPK23326.1"/>
    <property type="molecule type" value="Genomic_DNA"/>
</dbReference>
<keyword evidence="3" id="KW-1185">Reference proteome</keyword>
<gene>
    <name evidence="2" type="ORF">PUMCH_000563</name>
</gene>
<dbReference type="Proteomes" id="UP001338582">
    <property type="component" value="Chromosome 1"/>
</dbReference>
<dbReference type="SUPFAM" id="SSF50978">
    <property type="entry name" value="WD40 repeat-like"/>
    <property type="match status" value="1"/>
</dbReference>
<reference evidence="2 3" key="1">
    <citation type="submission" date="2023-10" db="EMBL/GenBank/DDBJ databases">
        <title>Draft Genome Sequence of Candida saopaulonensis from a very Premature Infant with Sepsis.</title>
        <authorList>
            <person name="Ning Y."/>
            <person name="Dai R."/>
            <person name="Xiao M."/>
            <person name="Xu Y."/>
            <person name="Yan Q."/>
            <person name="Zhang L."/>
        </authorList>
    </citation>
    <scope>NUCLEOTIDE SEQUENCE [LARGE SCALE GENOMIC DNA]</scope>
    <source>
        <strain evidence="2 3">19XY460</strain>
    </source>
</reference>